<dbReference type="InterPro" id="IPR050499">
    <property type="entry name" value="PEP-utilizing_PTS_enzyme"/>
</dbReference>
<evidence type="ECO:0000259" key="3">
    <source>
        <dbReference type="Pfam" id="PF05524"/>
    </source>
</evidence>
<dbReference type="AlphaFoldDB" id="A0A1I4MS15"/>
<proteinExistence type="inferred from homology"/>
<keyword evidence="5" id="KW-1185">Reference proteome</keyword>
<gene>
    <name evidence="4" type="ORF">SAMN04490355_103710</name>
</gene>
<evidence type="ECO:0000256" key="2">
    <source>
        <dbReference type="ARBA" id="ARBA00022679"/>
    </source>
</evidence>
<dbReference type="GO" id="GO:0016740">
    <property type="term" value="F:transferase activity"/>
    <property type="evidence" value="ECO:0007669"/>
    <property type="project" value="UniProtKB-KW"/>
</dbReference>
<dbReference type="Pfam" id="PF05524">
    <property type="entry name" value="PEP-utilisers_N"/>
    <property type="match status" value="1"/>
</dbReference>
<organism evidence="4 5">
    <name type="scientific">Pelosinus propionicus DSM 13327</name>
    <dbReference type="NCBI Taxonomy" id="1123291"/>
    <lineage>
        <taxon>Bacteria</taxon>
        <taxon>Bacillati</taxon>
        <taxon>Bacillota</taxon>
        <taxon>Negativicutes</taxon>
        <taxon>Selenomonadales</taxon>
        <taxon>Sporomusaceae</taxon>
        <taxon>Pelosinus</taxon>
    </lineage>
</organism>
<sequence>MKSDGLAGGDGITIASGSIMSQNAKEKNRFLAAQQAAEAEITILQQLNGKDSEAEVLAVYKELVSARSLSNSIVTFINQNFASAETAVEHTVDEIISMLILLENDYMLQRAVNIEEIGNRLLHHLQRPES</sequence>
<comment type="similarity">
    <text evidence="1">Belongs to the PEP-utilizing enzyme family.</text>
</comment>
<dbReference type="Gene3D" id="1.10.274.10">
    <property type="entry name" value="PtsI, HPr-binding domain"/>
    <property type="match status" value="1"/>
</dbReference>
<evidence type="ECO:0000313" key="5">
    <source>
        <dbReference type="Proteomes" id="UP000199520"/>
    </source>
</evidence>
<keyword evidence="2 4" id="KW-0808">Transferase</keyword>
<feature type="domain" description="Phosphotransferase system enzyme I N-terminal" evidence="3">
    <location>
        <begin position="21"/>
        <end position="110"/>
    </location>
</feature>
<accession>A0A1I4MS15</accession>
<dbReference type="Proteomes" id="UP000199520">
    <property type="component" value="Unassembled WGS sequence"/>
</dbReference>
<evidence type="ECO:0000256" key="1">
    <source>
        <dbReference type="ARBA" id="ARBA00007837"/>
    </source>
</evidence>
<evidence type="ECO:0000313" key="4">
    <source>
        <dbReference type="EMBL" id="SFM06082.1"/>
    </source>
</evidence>
<dbReference type="EMBL" id="FOTS01000037">
    <property type="protein sequence ID" value="SFM06082.1"/>
    <property type="molecule type" value="Genomic_DNA"/>
</dbReference>
<dbReference type="PANTHER" id="PTHR46244:SF6">
    <property type="entry name" value="PHOSPHOENOLPYRUVATE-PROTEIN PHOSPHOTRANSFERASE"/>
    <property type="match status" value="1"/>
</dbReference>
<dbReference type="InterPro" id="IPR036618">
    <property type="entry name" value="PtsI_HPr-bd_sf"/>
</dbReference>
<dbReference type="SUPFAM" id="SSF47831">
    <property type="entry name" value="Enzyme I of the PEP:sugar phosphotransferase system HPr-binding (sub)domain"/>
    <property type="match status" value="1"/>
</dbReference>
<dbReference type="GO" id="GO:0009401">
    <property type="term" value="P:phosphoenolpyruvate-dependent sugar phosphotransferase system"/>
    <property type="evidence" value="ECO:0007669"/>
    <property type="project" value="InterPro"/>
</dbReference>
<name>A0A1I4MS15_9FIRM</name>
<dbReference type="InterPro" id="IPR008731">
    <property type="entry name" value="PTS_EIN"/>
</dbReference>
<protein>
    <submittedName>
        <fullName evidence="4">Phosphotransferase system, enzyme I, PtsI</fullName>
    </submittedName>
</protein>
<reference evidence="5" key="1">
    <citation type="submission" date="2016-10" db="EMBL/GenBank/DDBJ databases">
        <authorList>
            <person name="Varghese N."/>
            <person name="Submissions S."/>
        </authorList>
    </citation>
    <scope>NUCLEOTIDE SEQUENCE [LARGE SCALE GENOMIC DNA]</scope>
    <source>
        <strain evidence="5">DSM 13327</strain>
    </source>
</reference>
<dbReference type="PANTHER" id="PTHR46244">
    <property type="entry name" value="PHOSPHOENOLPYRUVATE-PROTEIN PHOSPHOTRANSFERASE"/>
    <property type="match status" value="1"/>
</dbReference>
<dbReference type="STRING" id="1123291.SAMN04490355_103710"/>